<dbReference type="InterPro" id="IPR051553">
    <property type="entry name" value="Ran_GTPase-activating"/>
</dbReference>
<evidence type="ECO:0000256" key="2">
    <source>
        <dbReference type="ARBA" id="ARBA00022737"/>
    </source>
</evidence>
<evidence type="ECO:0000313" key="6">
    <source>
        <dbReference type="Proteomes" id="UP000650628"/>
    </source>
</evidence>
<accession>A0A8J3TNY3</accession>
<keyword evidence="2" id="KW-0677">Repeat</keyword>
<dbReference type="PROSITE" id="PS51318">
    <property type="entry name" value="TAT"/>
    <property type="match status" value="1"/>
</dbReference>
<evidence type="ECO:0000313" key="5">
    <source>
        <dbReference type="EMBL" id="GII27974.1"/>
    </source>
</evidence>
<feature type="chain" id="PRO_5035219014" description="RCC1-like domain-containing protein" evidence="3">
    <location>
        <begin position="39"/>
        <end position="416"/>
    </location>
</feature>
<keyword evidence="3" id="KW-0732">Signal</keyword>
<dbReference type="Gene3D" id="2.130.10.30">
    <property type="entry name" value="Regulator of chromosome condensation 1/beta-lactamase-inhibitor protein II"/>
    <property type="match status" value="3"/>
</dbReference>
<dbReference type="PROSITE" id="PS50012">
    <property type="entry name" value="RCC1_3"/>
    <property type="match status" value="7"/>
</dbReference>
<dbReference type="PROSITE" id="PS00626">
    <property type="entry name" value="RCC1_2"/>
    <property type="match status" value="1"/>
</dbReference>
<dbReference type="Proteomes" id="UP000650628">
    <property type="component" value="Unassembled WGS sequence"/>
</dbReference>
<dbReference type="InterPro" id="IPR009091">
    <property type="entry name" value="RCC1/BLIP-II"/>
</dbReference>
<sequence length="416" mass="40056">MNSLTAAFPKNRRRAASAAVGVATAILMAGLGSVPASAAQAIRVKSWGFNATGQLGDATTTDRHTPVTAAGVTAADVTAVSAGFTFSLALLANGTIEAWGGNSAGQLGDGTSGVGANKLTPGTVTGLLSVRSIAAGDEFSLARLGNGTVQAWGDNDNGQLGNGMVGGINPLPAPVTGLTGVVAVAAGSNHSLALLSNGTVRAWGDNASGQLGTGVVGGDSPVPVPVVGVGGVGVLGNVKAIAAGDNFSIALLNDGTIRTWGLNTQGQLGNGVLSPNSPTPVPVVGVGGVGVLGNVKAIAGGGTHALALLNTNTVRAWGNNGSGQLGNGVTGPDSPTPVTVLGVGGTGVLSDVALIAAGDTHSIAYQINGPVNTWGDNSSGQLGDGSTTTRNTPVGIRTGLLGIESIAGGGGHSLAG</sequence>
<gene>
    <name evidence="5" type="ORF">Pmi06nite_14160</name>
</gene>
<feature type="domain" description="RCC1-like" evidence="4">
    <location>
        <begin position="43"/>
        <end position="282"/>
    </location>
</feature>
<dbReference type="EMBL" id="BOOO01000007">
    <property type="protein sequence ID" value="GII27974.1"/>
    <property type="molecule type" value="Genomic_DNA"/>
</dbReference>
<evidence type="ECO:0000256" key="1">
    <source>
        <dbReference type="ARBA" id="ARBA00022658"/>
    </source>
</evidence>
<proteinExistence type="predicted"/>
<evidence type="ECO:0000259" key="4">
    <source>
        <dbReference type="Pfam" id="PF25390"/>
    </source>
</evidence>
<dbReference type="AlphaFoldDB" id="A0A8J3TNY3"/>
<dbReference type="PRINTS" id="PR00633">
    <property type="entry name" value="RCCNDNSATION"/>
</dbReference>
<dbReference type="PANTHER" id="PTHR45982:SF1">
    <property type="entry name" value="REGULATOR OF CHROMOSOME CONDENSATION"/>
    <property type="match status" value="1"/>
</dbReference>
<dbReference type="PANTHER" id="PTHR45982">
    <property type="entry name" value="REGULATOR OF CHROMOSOME CONDENSATION"/>
    <property type="match status" value="1"/>
</dbReference>
<keyword evidence="6" id="KW-1185">Reference proteome</keyword>
<dbReference type="GO" id="GO:0005737">
    <property type="term" value="C:cytoplasm"/>
    <property type="evidence" value="ECO:0007669"/>
    <property type="project" value="TreeGrafter"/>
</dbReference>
<feature type="signal peptide" evidence="3">
    <location>
        <begin position="1"/>
        <end position="38"/>
    </location>
</feature>
<dbReference type="Pfam" id="PF13540">
    <property type="entry name" value="RCC1_2"/>
    <property type="match status" value="1"/>
</dbReference>
<reference evidence="5 6" key="1">
    <citation type="submission" date="2021-01" db="EMBL/GenBank/DDBJ databases">
        <title>Whole genome shotgun sequence of Planotetraspora mira NBRC 15435.</title>
        <authorList>
            <person name="Komaki H."/>
            <person name="Tamura T."/>
        </authorList>
    </citation>
    <scope>NUCLEOTIDE SEQUENCE [LARGE SCALE GENOMIC DNA]</scope>
    <source>
        <strain evidence="5 6">NBRC 15435</strain>
    </source>
</reference>
<dbReference type="SUPFAM" id="SSF50985">
    <property type="entry name" value="RCC1/BLIP-II"/>
    <property type="match status" value="2"/>
</dbReference>
<dbReference type="Pfam" id="PF00415">
    <property type="entry name" value="RCC1"/>
    <property type="match status" value="1"/>
</dbReference>
<dbReference type="InterPro" id="IPR058923">
    <property type="entry name" value="RCC1-like_dom"/>
</dbReference>
<dbReference type="InterPro" id="IPR000408">
    <property type="entry name" value="Reg_chr_condens"/>
</dbReference>
<name>A0A8J3TNY3_9ACTN</name>
<keyword evidence="1" id="KW-0344">Guanine-nucleotide releasing factor</keyword>
<protein>
    <recommendedName>
        <fullName evidence="4">RCC1-like domain-containing protein</fullName>
    </recommendedName>
</protein>
<dbReference type="GO" id="GO:0005085">
    <property type="term" value="F:guanyl-nucleotide exchange factor activity"/>
    <property type="evidence" value="ECO:0007669"/>
    <property type="project" value="TreeGrafter"/>
</dbReference>
<organism evidence="5 6">
    <name type="scientific">Planotetraspora mira</name>
    <dbReference type="NCBI Taxonomy" id="58121"/>
    <lineage>
        <taxon>Bacteria</taxon>
        <taxon>Bacillati</taxon>
        <taxon>Actinomycetota</taxon>
        <taxon>Actinomycetes</taxon>
        <taxon>Streptosporangiales</taxon>
        <taxon>Streptosporangiaceae</taxon>
        <taxon>Planotetraspora</taxon>
    </lineage>
</organism>
<comment type="caution">
    <text evidence="5">The sequence shown here is derived from an EMBL/GenBank/DDBJ whole genome shotgun (WGS) entry which is preliminary data.</text>
</comment>
<evidence type="ECO:0000256" key="3">
    <source>
        <dbReference type="SAM" id="SignalP"/>
    </source>
</evidence>
<dbReference type="InterPro" id="IPR006311">
    <property type="entry name" value="TAT_signal"/>
</dbReference>
<dbReference type="Pfam" id="PF25390">
    <property type="entry name" value="WD40_RLD"/>
    <property type="match status" value="1"/>
</dbReference>